<dbReference type="AlphaFoldDB" id="A0A9Q1CRX8"/>
<name>A0A9Q1CRX8_HOLLE</name>
<accession>A0A9Q1CRX8</accession>
<keyword evidence="2" id="KW-1185">Reference proteome</keyword>
<comment type="caution">
    <text evidence="1">The sequence shown here is derived from an EMBL/GenBank/DDBJ whole genome shotgun (WGS) entry which is preliminary data.</text>
</comment>
<gene>
    <name evidence="1" type="ORF">HOLleu_02899</name>
</gene>
<organism evidence="1 2">
    <name type="scientific">Holothuria leucospilota</name>
    <name type="common">Black long sea cucumber</name>
    <name type="synonym">Mertensiothuria leucospilota</name>
    <dbReference type="NCBI Taxonomy" id="206669"/>
    <lineage>
        <taxon>Eukaryota</taxon>
        <taxon>Metazoa</taxon>
        <taxon>Echinodermata</taxon>
        <taxon>Eleutherozoa</taxon>
        <taxon>Echinozoa</taxon>
        <taxon>Holothuroidea</taxon>
        <taxon>Aspidochirotacea</taxon>
        <taxon>Aspidochirotida</taxon>
        <taxon>Holothuriidae</taxon>
        <taxon>Holothuria</taxon>
    </lineage>
</organism>
<dbReference type="Proteomes" id="UP001152320">
    <property type="component" value="Chromosome 1"/>
</dbReference>
<proteinExistence type="predicted"/>
<protein>
    <submittedName>
        <fullName evidence="1">Uncharacterized protein</fullName>
    </submittedName>
</protein>
<evidence type="ECO:0000313" key="2">
    <source>
        <dbReference type="Proteomes" id="UP001152320"/>
    </source>
</evidence>
<dbReference type="OrthoDB" id="5814287at2759"/>
<dbReference type="PANTHER" id="PTHR31751">
    <property type="entry name" value="SI:CH211-108C17.2-RELATED-RELATED"/>
    <property type="match status" value="1"/>
</dbReference>
<dbReference type="PANTHER" id="PTHR31751:SF42">
    <property type="entry name" value="PROTEIN CBG10204"/>
    <property type="match status" value="1"/>
</dbReference>
<evidence type="ECO:0000313" key="1">
    <source>
        <dbReference type="EMBL" id="KAJ8049930.1"/>
    </source>
</evidence>
<sequence length="122" mass="14633">MGDEDIECWMKSINNHVWWCSRNCGKDPSKLIEMWMSLSHHITENHSWHDDERFMTFKECSHQPIEPEINRRKKWLVEGSTAHSALNKIILNKRLLNDLKSLKVYHNVVLKYAPKRLEFDFP</sequence>
<reference evidence="1" key="1">
    <citation type="submission" date="2021-10" db="EMBL/GenBank/DDBJ databases">
        <title>Tropical sea cucumber genome reveals ecological adaptation and Cuvierian tubules defense mechanism.</title>
        <authorList>
            <person name="Chen T."/>
        </authorList>
    </citation>
    <scope>NUCLEOTIDE SEQUENCE</scope>
    <source>
        <strain evidence="1">Nanhai2018</strain>
        <tissue evidence="1">Muscle</tissue>
    </source>
</reference>
<dbReference type="EMBL" id="JAIZAY010000001">
    <property type="protein sequence ID" value="KAJ8049930.1"/>
    <property type="molecule type" value="Genomic_DNA"/>
</dbReference>